<dbReference type="PRINTS" id="PR01271">
    <property type="entry name" value="HISDACETLASE"/>
</dbReference>
<feature type="compositionally biased region" description="Polar residues" evidence="5">
    <location>
        <begin position="480"/>
        <end position="489"/>
    </location>
</feature>
<dbReference type="InterPro" id="IPR003084">
    <property type="entry name" value="HDAC_I/II"/>
</dbReference>
<feature type="compositionally biased region" description="Low complexity" evidence="5">
    <location>
        <begin position="651"/>
        <end position="670"/>
    </location>
</feature>
<feature type="region of interest" description="Disordered" evidence="5">
    <location>
        <begin position="409"/>
        <end position="464"/>
    </location>
</feature>
<dbReference type="Pfam" id="PF00850">
    <property type="entry name" value="Hist_deacetyl"/>
    <property type="match status" value="1"/>
</dbReference>
<evidence type="ECO:0000256" key="4">
    <source>
        <dbReference type="ARBA" id="ARBA00022853"/>
    </source>
</evidence>
<dbReference type="Proteomes" id="UP001583186">
    <property type="component" value="Unassembled WGS sequence"/>
</dbReference>
<feature type="compositionally biased region" description="Acidic residues" evidence="5">
    <location>
        <begin position="409"/>
        <end position="421"/>
    </location>
</feature>
<feature type="compositionally biased region" description="Basic and acidic residues" evidence="5">
    <location>
        <begin position="744"/>
        <end position="754"/>
    </location>
</feature>
<keyword evidence="4" id="KW-0156">Chromatin regulator</keyword>
<comment type="similarity">
    <text evidence="1">Belongs to the histone deacetylase family. HD type 1 subfamily.</text>
</comment>
<dbReference type="InterPro" id="IPR023801">
    <property type="entry name" value="His_deacetylse_dom"/>
</dbReference>
<feature type="compositionally biased region" description="Basic and acidic residues" evidence="5">
    <location>
        <begin position="685"/>
        <end position="733"/>
    </location>
</feature>
<dbReference type="PRINTS" id="PR01270">
    <property type="entry name" value="HDASUPER"/>
</dbReference>
<evidence type="ECO:0000256" key="5">
    <source>
        <dbReference type="SAM" id="MobiDB-lite"/>
    </source>
</evidence>
<evidence type="ECO:0000256" key="2">
    <source>
        <dbReference type="ARBA" id="ARBA00012111"/>
    </source>
</evidence>
<organism evidence="7 8">
    <name type="scientific">Sporothrix stenoceras</name>
    <dbReference type="NCBI Taxonomy" id="5173"/>
    <lineage>
        <taxon>Eukaryota</taxon>
        <taxon>Fungi</taxon>
        <taxon>Dikarya</taxon>
        <taxon>Ascomycota</taxon>
        <taxon>Pezizomycotina</taxon>
        <taxon>Sordariomycetes</taxon>
        <taxon>Sordariomycetidae</taxon>
        <taxon>Ophiostomatales</taxon>
        <taxon>Ophiostomataceae</taxon>
        <taxon>Sporothrix</taxon>
    </lineage>
</organism>
<protein>
    <recommendedName>
        <fullName evidence="2">histone deacetylase</fullName>
        <ecNumber evidence="2">3.5.1.98</ecNumber>
    </recommendedName>
</protein>
<keyword evidence="8" id="KW-1185">Reference proteome</keyword>
<evidence type="ECO:0000256" key="3">
    <source>
        <dbReference type="ARBA" id="ARBA00022801"/>
    </source>
</evidence>
<evidence type="ECO:0000259" key="6">
    <source>
        <dbReference type="Pfam" id="PF00850"/>
    </source>
</evidence>
<feature type="compositionally biased region" description="Low complexity" evidence="5">
    <location>
        <begin position="755"/>
        <end position="772"/>
    </location>
</feature>
<gene>
    <name evidence="7" type="primary">RPD3</name>
    <name evidence="7" type="ORF">Sste5346_008216</name>
</gene>
<dbReference type="SUPFAM" id="SSF52768">
    <property type="entry name" value="Arginase/deacetylase"/>
    <property type="match status" value="1"/>
</dbReference>
<dbReference type="Gene3D" id="3.40.800.20">
    <property type="entry name" value="Histone deacetylase domain"/>
    <property type="match status" value="1"/>
</dbReference>
<dbReference type="InterPro" id="IPR000286">
    <property type="entry name" value="HDACs"/>
</dbReference>
<feature type="region of interest" description="Disordered" evidence="5">
    <location>
        <begin position="475"/>
        <end position="494"/>
    </location>
</feature>
<feature type="compositionally biased region" description="Low complexity" evidence="5">
    <location>
        <begin position="524"/>
        <end position="587"/>
    </location>
</feature>
<evidence type="ECO:0000313" key="8">
    <source>
        <dbReference type="Proteomes" id="UP001583186"/>
    </source>
</evidence>
<feature type="compositionally biased region" description="Basic and acidic residues" evidence="5">
    <location>
        <begin position="849"/>
        <end position="866"/>
    </location>
</feature>
<dbReference type="GO" id="GO:0141221">
    <property type="term" value="F:histone deacetylase activity, hydrolytic mechanism"/>
    <property type="evidence" value="ECO:0007669"/>
    <property type="project" value="UniProtKB-EC"/>
</dbReference>
<dbReference type="EMBL" id="JAWCUI010000061">
    <property type="protein sequence ID" value="KAL1890546.1"/>
    <property type="molecule type" value="Genomic_DNA"/>
</dbReference>
<dbReference type="PANTHER" id="PTHR10625:SF10">
    <property type="entry name" value="HISTONE DEACETYLASE HDAC1"/>
    <property type="match status" value="1"/>
</dbReference>
<dbReference type="EC" id="3.5.1.98" evidence="2"/>
<evidence type="ECO:0000256" key="1">
    <source>
        <dbReference type="ARBA" id="ARBA00006457"/>
    </source>
</evidence>
<feature type="region of interest" description="Disordered" evidence="5">
    <location>
        <begin position="521"/>
        <end position="866"/>
    </location>
</feature>
<evidence type="ECO:0000313" key="7">
    <source>
        <dbReference type="EMBL" id="KAL1890546.1"/>
    </source>
</evidence>
<feature type="domain" description="Histone deacetylase" evidence="6">
    <location>
        <begin position="42"/>
        <end position="330"/>
    </location>
</feature>
<feature type="compositionally biased region" description="Basic and acidic residues" evidence="5">
    <location>
        <begin position="588"/>
        <end position="632"/>
    </location>
</feature>
<dbReference type="PANTHER" id="PTHR10625">
    <property type="entry name" value="HISTONE DEACETYLASE HDAC1-RELATED"/>
    <property type="match status" value="1"/>
</dbReference>
<comment type="caution">
    <text evidence="7">The sequence shown here is derived from an EMBL/GenBank/DDBJ whole genome shotgun (WGS) entry which is preliminary data.</text>
</comment>
<feature type="compositionally biased region" description="Basic and acidic residues" evidence="5">
    <location>
        <begin position="773"/>
        <end position="793"/>
    </location>
</feature>
<dbReference type="InterPro" id="IPR023696">
    <property type="entry name" value="Ureohydrolase_dom_sf"/>
</dbReference>
<name>A0ABR3YRL2_9PEZI</name>
<feature type="compositionally biased region" description="Basic and acidic residues" evidence="5">
    <location>
        <begin position="422"/>
        <end position="439"/>
    </location>
</feature>
<reference evidence="7 8" key="1">
    <citation type="journal article" date="2024" name="IMA Fungus">
        <title>IMA Genome - F19 : A genome assembly and annotation guide to empower mycologists, including annotated draft genome sequences of Ceratocystis pirilliformis, Diaporthe australafricana, Fusarium ophioides, Paecilomyces lecythidis, and Sporothrix stenoceras.</title>
        <authorList>
            <person name="Aylward J."/>
            <person name="Wilson A.M."/>
            <person name="Visagie C.M."/>
            <person name="Spraker J."/>
            <person name="Barnes I."/>
            <person name="Buitendag C."/>
            <person name="Ceriani C."/>
            <person name="Del Mar Angel L."/>
            <person name="du Plessis D."/>
            <person name="Fuchs T."/>
            <person name="Gasser K."/>
            <person name="Kramer D."/>
            <person name="Li W."/>
            <person name="Munsamy K."/>
            <person name="Piso A."/>
            <person name="Price J.L."/>
            <person name="Sonnekus B."/>
            <person name="Thomas C."/>
            <person name="van der Nest A."/>
            <person name="van Dijk A."/>
            <person name="van Heerden A."/>
            <person name="van Vuuren N."/>
            <person name="Yilmaz N."/>
            <person name="Duong T.A."/>
            <person name="van der Merwe N.A."/>
            <person name="Wingfield M.J."/>
            <person name="Wingfield B.D."/>
        </authorList>
    </citation>
    <scope>NUCLEOTIDE SEQUENCE [LARGE SCALE GENOMIC DNA]</scope>
    <source>
        <strain evidence="7 8">CMW 5346</strain>
    </source>
</reference>
<proteinExistence type="inferred from homology"/>
<sequence length="866" mass="92334">MVTDAAGVDRSRPLYDVVHNDKKRVAYFYDSDIGNYAYVTGHPMKPHRIRLAHSLVMNYGVYKFLEVYRAKPAVFMEMTQFHTDEYIDFLQKVTPDNMDSYQREQSKYNVGDDCPVFDGLFEFCGISAGGSMEGAARLNRNKCDIAVNWAGGLHHAKKSEASGFCYVNDIVLAIIELLRFNKRVLYIDIDVHHGDGVEEAFYTTDRVMTVSFHKYGEYFPGTGELRDIGIGTGKNYAVNFPLRDGIDDTSYKTIFEPVIDAVMKYYQPDAVVLQCGGDSLSGDRLGCFNLSMRGHSNCVDFVRKFGLPTLVLGGGGYTMRNVARTWAYETGRLVGVEMDAVLPYNEYYEYYGPDYELDVRSSNMENANNYEYLEKIKIAVIENLKKTAPVPSVQMQDIPRQSMGITDEEEAELDDLDEDENKDARVTQRQWEKNRARTDEFDESDDEDMARANGVNYDGPPRRSIMDYRNPHADVEGDSGTMTPTNGTASKAAAAGEDGDVMITDADVIADAYDAAVKNKNEDAAAAAAAESAAAVLASTSSAAAAEATKDSTTTTTNNDDGDVAMGDVDAAPATAAATEETAAPAAEAKEEKKAAETTKDADDKTEKKNDAAESTSKETDDGAGKAAAEPEKQDDDGDVEMTDAADDTADAAAPANAASTEPTAAAAATEKTDASKDAPAADAKSADPEASSKDKDVAKTDDAKAAASNEKADAAKETKEAPAKDDAAKDDAPAAESASASTESEKKKDDKAADASAAATATGASAASTSKENGDKKEVDATASSEKKDAAPAEKTQSAAAKKDGEADGKKSASEDKDKAASDEKKDAAATTADSKKADAPAASSGASDDKAAADKDKAVKEETA</sequence>
<feature type="compositionally biased region" description="Basic and acidic residues" evidence="5">
    <location>
        <begin position="802"/>
        <end position="840"/>
    </location>
</feature>
<feature type="compositionally biased region" description="Acidic residues" evidence="5">
    <location>
        <begin position="633"/>
        <end position="650"/>
    </location>
</feature>
<dbReference type="InterPro" id="IPR037138">
    <property type="entry name" value="His_deacetylse_dom_sf"/>
</dbReference>
<keyword evidence="3 7" id="KW-0378">Hydrolase</keyword>
<accession>A0ABR3YRL2</accession>